<reference evidence="4 5" key="1">
    <citation type="submission" date="2020-08" db="EMBL/GenBank/DDBJ databases">
        <title>A Genomic Blueprint of the Chicken Gut Microbiome.</title>
        <authorList>
            <person name="Gilroy R."/>
            <person name="Ravi A."/>
            <person name="Getino M."/>
            <person name="Pursley I."/>
            <person name="Horton D.L."/>
            <person name="Alikhan N.-F."/>
            <person name="Baker D."/>
            <person name="Gharbi K."/>
            <person name="Hall N."/>
            <person name="Watson M."/>
            <person name="Adriaenssens E.M."/>
            <person name="Foster-Nyarko E."/>
            <person name="Jarju S."/>
            <person name="Secka A."/>
            <person name="Antonio M."/>
            <person name="Oren A."/>
            <person name="Chaudhuri R."/>
            <person name="La Ragione R.M."/>
            <person name="Hildebrand F."/>
            <person name="Pallen M.J."/>
        </authorList>
    </citation>
    <scope>NUCLEOTIDE SEQUENCE [LARGE SCALE GENOMIC DNA]</scope>
    <source>
        <strain evidence="4 5">Sa3CVN1</strain>
    </source>
</reference>
<dbReference type="EMBL" id="JACSRA010000003">
    <property type="protein sequence ID" value="MBD7910332.1"/>
    <property type="molecule type" value="Genomic_DNA"/>
</dbReference>
<keyword evidence="2 4" id="KW-0012">Acyltransferase</keyword>
<protein>
    <submittedName>
        <fullName evidence="4">1-acyl-sn-glycerol-3-phosphate acyltransferase</fullName>
    </submittedName>
</protein>
<sequence>MLSPLAVKLIKIMPESFVIAFAKRTVKSYLNKYCKFNIEGFEEVKSIKGPIIFIGNHLSNSDGLILDKILKKDFDPFFVAGVKLSDDPITNIGTKIVKNIAVKPNTADKEAITNMVKTVRGGSNLVIFPEGTRSRTGAMIEGKKGILLLARMTKANIIPIGMSGTDKLLPINDSGDMGSEKWHNADVNVKFGKPVVLDKREKDEDKHDYDERCLNKIMRSIADLLPESYKGVYK</sequence>
<dbReference type="Proteomes" id="UP000627781">
    <property type="component" value="Unassembled WGS sequence"/>
</dbReference>
<dbReference type="Pfam" id="PF01553">
    <property type="entry name" value="Acyltransferase"/>
    <property type="match status" value="1"/>
</dbReference>
<name>A0ABR8PQ91_9CLOT</name>
<dbReference type="PANTHER" id="PTHR10434:SF40">
    <property type="entry name" value="1-ACYL-SN-GLYCEROL-3-PHOSPHATE ACYLTRANSFERASE"/>
    <property type="match status" value="1"/>
</dbReference>
<dbReference type="CDD" id="cd07989">
    <property type="entry name" value="LPLAT_AGPAT-like"/>
    <property type="match status" value="1"/>
</dbReference>
<keyword evidence="1" id="KW-0808">Transferase</keyword>
<gene>
    <name evidence="4" type="ORF">H9661_03075</name>
</gene>
<evidence type="ECO:0000313" key="4">
    <source>
        <dbReference type="EMBL" id="MBD7910332.1"/>
    </source>
</evidence>
<evidence type="ECO:0000313" key="5">
    <source>
        <dbReference type="Proteomes" id="UP000627781"/>
    </source>
</evidence>
<dbReference type="SMART" id="SM00563">
    <property type="entry name" value="PlsC"/>
    <property type="match status" value="1"/>
</dbReference>
<dbReference type="GO" id="GO:0016746">
    <property type="term" value="F:acyltransferase activity"/>
    <property type="evidence" value="ECO:0007669"/>
    <property type="project" value="UniProtKB-KW"/>
</dbReference>
<evidence type="ECO:0000259" key="3">
    <source>
        <dbReference type="SMART" id="SM00563"/>
    </source>
</evidence>
<accession>A0ABR8PQ91</accession>
<evidence type="ECO:0000256" key="1">
    <source>
        <dbReference type="ARBA" id="ARBA00022679"/>
    </source>
</evidence>
<dbReference type="InterPro" id="IPR002123">
    <property type="entry name" value="Plipid/glycerol_acylTrfase"/>
</dbReference>
<dbReference type="PANTHER" id="PTHR10434">
    <property type="entry name" value="1-ACYL-SN-GLYCEROL-3-PHOSPHATE ACYLTRANSFERASE"/>
    <property type="match status" value="1"/>
</dbReference>
<comment type="caution">
    <text evidence="4">The sequence shown here is derived from an EMBL/GenBank/DDBJ whole genome shotgun (WGS) entry which is preliminary data.</text>
</comment>
<dbReference type="RefSeq" id="WP_191767701.1">
    <property type="nucleotide sequence ID" value="NZ_JACSRA010000003.1"/>
</dbReference>
<feature type="domain" description="Phospholipid/glycerol acyltransferase" evidence="3">
    <location>
        <begin position="51"/>
        <end position="165"/>
    </location>
</feature>
<evidence type="ECO:0000256" key="2">
    <source>
        <dbReference type="ARBA" id="ARBA00023315"/>
    </source>
</evidence>
<organism evidence="4 5">
    <name type="scientific">Clostridium cibarium</name>
    <dbReference type="NCBI Taxonomy" id="2762247"/>
    <lineage>
        <taxon>Bacteria</taxon>
        <taxon>Bacillati</taxon>
        <taxon>Bacillota</taxon>
        <taxon>Clostridia</taxon>
        <taxon>Eubacteriales</taxon>
        <taxon>Clostridiaceae</taxon>
        <taxon>Clostridium</taxon>
    </lineage>
</organism>
<dbReference type="SUPFAM" id="SSF69593">
    <property type="entry name" value="Glycerol-3-phosphate (1)-acyltransferase"/>
    <property type="match status" value="1"/>
</dbReference>
<proteinExistence type="predicted"/>
<keyword evidence="5" id="KW-1185">Reference proteome</keyword>